<evidence type="ECO:0000256" key="5">
    <source>
        <dbReference type="ARBA" id="ARBA00023002"/>
    </source>
</evidence>
<evidence type="ECO:0000256" key="4">
    <source>
        <dbReference type="ARBA" id="ARBA00022964"/>
    </source>
</evidence>
<dbReference type="PROSITE" id="PS51471">
    <property type="entry name" value="FE2OG_OXY"/>
    <property type="match status" value="1"/>
</dbReference>
<dbReference type="InterPro" id="IPR005123">
    <property type="entry name" value="Oxoglu/Fe-dep_dioxygenase_dom"/>
</dbReference>
<evidence type="ECO:0000313" key="9">
    <source>
        <dbReference type="Proteomes" id="UP000007127"/>
    </source>
</evidence>
<dbReference type="GO" id="GO:0031418">
    <property type="term" value="F:L-ascorbic acid binding"/>
    <property type="evidence" value="ECO:0007669"/>
    <property type="project" value="UniProtKB-KW"/>
</dbReference>
<keyword evidence="3" id="KW-0847">Vitamin C</keyword>
<evidence type="ECO:0000256" key="3">
    <source>
        <dbReference type="ARBA" id="ARBA00022896"/>
    </source>
</evidence>
<feature type="domain" description="Fe2OG dioxygenase" evidence="7">
    <location>
        <begin position="249"/>
        <end position="343"/>
    </location>
</feature>
<protein>
    <recommendedName>
        <fullName evidence="7">Fe2OG dioxygenase domain-containing protein</fullName>
    </recommendedName>
</protein>
<gene>
    <name evidence="8" type="ORF">TH3_00535</name>
</gene>
<dbReference type="EMBL" id="CP004388">
    <property type="protein sequence ID" value="AJD50233.1"/>
    <property type="molecule type" value="Genomic_DNA"/>
</dbReference>
<evidence type="ECO:0000313" key="8">
    <source>
        <dbReference type="EMBL" id="AJD50233.1"/>
    </source>
</evidence>
<proteinExistence type="predicted"/>
<keyword evidence="4" id="KW-0223">Dioxygenase</keyword>
<keyword evidence="5" id="KW-0560">Oxidoreductase</keyword>
<keyword evidence="2" id="KW-0479">Metal-binding</keyword>
<dbReference type="GO" id="GO:0005506">
    <property type="term" value="F:iron ion binding"/>
    <property type="evidence" value="ECO:0007669"/>
    <property type="project" value="InterPro"/>
</dbReference>
<dbReference type="InterPro" id="IPR006620">
    <property type="entry name" value="Pro_4_hyd_alph"/>
</dbReference>
<evidence type="ECO:0000259" key="7">
    <source>
        <dbReference type="PROSITE" id="PS51471"/>
    </source>
</evidence>
<dbReference type="GO" id="GO:0051213">
    <property type="term" value="F:dioxygenase activity"/>
    <property type="evidence" value="ECO:0007669"/>
    <property type="project" value="UniProtKB-KW"/>
</dbReference>
<reference evidence="8 9" key="1">
    <citation type="journal article" date="2012" name="J. Bacteriol.">
        <title>Genome sequence of Thalassospira xiamenensis type strain M-5.</title>
        <authorList>
            <person name="Lai Q."/>
            <person name="Shao Z."/>
        </authorList>
    </citation>
    <scope>NUCLEOTIDE SEQUENCE [LARGE SCALE GENOMIC DNA]</scope>
    <source>
        <strain evidence="8 9">M-5</strain>
    </source>
</reference>
<evidence type="ECO:0000256" key="2">
    <source>
        <dbReference type="ARBA" id="ARBA00022723"/>
    </source>
</evidence>
<dbReference type="SMART" id="SM00702">
    <property type="entry name" value="P4Hc"/>
    <property type="match status" value="1"/>
</dbReference>
<evidence type="ECO:0000256" key="1">
    <source>
        <dbReference type="ARBA" id="ARBA00001961"/>
    </source>
</evidence>
<dbReference type="KEGG" id="txi:TH3_00535"/>
<dbReference type="GO" id="GO:0016705">
    <property type="term" value="F:oxidoreductase activity, acting on paired donors, with incorporation or reduction of molecular oxygen"/>
    <property type="evidence" value="ECO:0007669"/>
    <property type="project" value="InterPro"/>
</dbReference>
<dbReference type="SUPFAM" id="SSF51197">
    <property type="entry name" value="Clavaminate synthase-like"/>
    <property type="match status" value="1"/>
</dbReference>
<dbReference type="Gene3D" id="2.60.120.620">
    <property type="entry name" value="q2cbj1_9rhob like domain"/>
    <property type="match status" value="1"/>
</dbReference>
<comment type="cofactor">
    <cofactor evidence="1">
        <name>L-ascorbate</name>
        <dbReference type="ChEBI" id="CHEBI:38290"/>
    </cofactor>
</comment>
<dbReference type="Pfam" id="PF13640">
    <property type="entry name" value="2OG-FeII_Oxy_3"/>
    <property type="match status" value="1"/>
</dbReference>
<name>A0AB72U7Q8_9PROT</name>
<dbReference type="AlphaFoldDB" id="A0AB72U7Q8"/>
<dbReference type="Gene3D" id="3.40.30.10">
    <property type="entry name" value="Glutaredoxin"/>
    <property type="match status" value="1"/>
</dbReference>
<dbReference type="InterPro" id="IPR044862">
    <property type="entry name" value="Pro_4_hyd_alph_FE2OG_OXY"/>
</dbReference>
<evidence type="ECO:0000256" key="6">
    <source>
        <dbReference type="ARBA" id="ARBA00023004"/>
    </source>
</evidence>
<sequence length="368" mass="40448">MDRGIREMAETPKAATSSIRIAKGDIVPKIVLPDTAGQTVDLTDQLIAGNTLALWLLDEKPTKETWQEIDRFLDQVAGCETLTFLIIGGTKSPRKAAKSNAKATELYDAENAVKKLFGVTGPSMLLIDPNHRLVFNASFADVDNGIDVCKAIHAGSKSDVINRQAPVMLLHDILEPELCQELISYWEAGEKRADGVSKGTENSSTAKSDIKKRNDVVLLDEVLFEKVKSRLVGRVIPELFKAFQFRTASMEALRIGCYDAADKGHFGRHRDNRTAFTAHRRFAVSLNLNPITYEGGQVRFPEYGRGLYAPPAGGAVVFSCSLLHEAMPVTKGRRFGIFTFLTDEAGAIAEQKMIAQRKGQVAPLAMKR</sequence>
<dbReference type="Proteomes" id="UP000007127">
    <property type="component" value="Chromosome"/>
</dbReference>
<keyword evidence="6" id="KW-0408">Iron</keyword>
<accession>A0AB72U7Q8</accession>
<organism evidence="8 9">
    <name type="scientific">Thalassospira xiamenensis M-5 = DSM 17429</name>
    <dbReference type="NCBI Taxonomy" id="1123366"/>
    <lineage>
        <taxon>Bacteria</taxon>
        <taxon>Pseudomonadati</taxon>
        <taxon>Pseudomonadota</taxon>
        <taxon>Alphaproteobacteria</taxon>
        <taxon>Rhodospirillales</taxon>
        <taxon>Thalassospiraceae</taxon>
        <taxon>Thalassospira</taxon>
    </lineage>
</organism>